<dbReference type="InterPro" id="IPR048333">
    <property type="entry name" value="HA2_WH"/>
</dbReference>
<dbReference type="InterPro" id="IPR007502">
    <property type="entry name" value="Helicase-assoc_dom"/>
</dbReference>
<evidence type="ECO:0000313" key="7">
    <source>
        <dbReference type="Proteomes" id="UP000016933"/>
    </source>
</evidence>
<dbReference type="PROSITE" id="PS51194">
    <property type="entry name" value="HELICASE_CTER"/>
    <property type="match status" value="1"/>
</dbReference>
<dbReference type="Pfam" id="PF04408">
    <property type="entry name" value="WHD_HA2"/>
    <property type="match status" value="1"/>
</dbReference>
<name>N1PJC9_DOTSN</name>
<dbReference type="EMBL" id="KB446542">
    <property type="protein sequence ID" value="EME41441.1"/>
    <property type="molecule type" value="Genomic_DNA"/>
</dbReference>
<dbReference type="InterPro" id="IPR027417">
    <property type="entry name" value="P-loop_NTPase"/>
</dbReference>
<dbReference type="SUPFAM" id="SSF52540">
    <property type="entry name" value="P-loop containing nucleoside triphosphate hydrolases"/>
    <property type="match status" value="1"/>
</dbReference>
<reference evidence="6 7" key="2">
    <citation type="journal article" date="2012" name="PLoS Pathog.">
        <title>Diverse lifestyles and strategies of plant pathogenesis encoded in the genomes of eighteen Dothideomycetes fungi.</title>
        <authorList>
            <person name="Ohm R.A."/>
            <person name="Feau N."/>
            <person name="Henrissat B."/>
            <person name="Schoch C.L."/>
            <person name="Horwitz B.A."/>
            <person name="Barry K.W."/>
            <person name="Condon B.J."/>
            <person name="Copeland A.C."/>
            <person name="Dhillon B."/>
            <person name="Glaser F."/>
            <person name="Hesse C.N."/>
            <person name="Kosti I."/>
            <person name="LaButti K."/>
            <person name="Lindquist E.A."/>
            <person name="Lucas S."/>
            <person name="Salamov A.A."/>
            <person name="Bradshaw R.E."/>
            <person name="Ciuffetti L."/>
            <person name="Hamelin R.C."/>
            <person name="Kema G.H.J."/>
            <person name="Lawrence C."/>
            <person name="Scott J.A."/>
            <person name="Spatafora J.W."/>
            <person name="Turgeon B.G."/>
            <person name="de Wit P.J.G.M."/>
            <person name="Zhong S."/>
            <person name="Goodwin S.B."/>
            <person name="Grigoriev I.V."/>
        </authorList>
    </citation>
    <scope>NUCLEOTIDE SEQUENCE [LARGE SCALE GENOMIC DNA]</scope>
    <source>
        <strain evidence="7">NZE10 / CBS 128990</strain>
    </source>
</reference>
<dbReference type="GO" id="GO:1990904">
    <property type="term" value="C:ribonucleoprotein complex"/>
    <property type="evidence" value="ECO:0007669"/>
    <property type="project" value="UniProtKB-ARBA"/>
</dbReference>
<dbReference type="PANTHER" id="PTHR18934">
    <property type="entry name" value="ATP-DEPENDENT RNA HELICASE"/>
    <property type="match status" value="1"/>
</dbReference>
<dbReference type="PROSITE" id="PS00690">
    <property type="entry name" value="DEAH_ATP_HELICASE"/>
    <property type="match status" value="1"/>
</dbReference>
<evidence type="ECO:0000256" key="3">
    <source>
        <dbReference type="ARBA" id="ARBA00022801"/>
    </source>
</evidence>
<dbReference type="GO" id="GO:0016787">
    <property type="term" value="F:hydrolase activity"/>
    <property type="evidence" value="ECO:0007669"/>
    <property type="project" value="UniProtKB-KW"/>
</dbReference>
<dbReference type="Pfam" id="PF00271">
    <property type="entry name" value="Helicase_C"/>
    <property type="match status" value="1"/>
</dbReference>
<feature type="domain" description="Helicase C-terminal" evidence="5">
    <location>
        <begin position="167"/>
        <end position="342"/>
    </location>
</feature>
<gene>
    <name evidence="6" type="ORF">DOTSEDRAFT_73756</name>
</gene>
<dbReference type="Proteomes" id="UP000016933">
    <property type="component" value="Unassembled WGS sequence"/>
</dbReference>
<dbReference type="SMR" id="N1PJC9"/>
<evidence type="ECO:0000259" key="5">
    <source>
        <dbReference type="PROSITE" id="PS51194"/>
    </source>
</evidence>
<dbReference type="Pfam" id="PF07717">
    <property type="entry name" value="OB_NTP_bind"/>
    <property type="match status" value="1"/>
</dbReference>
<dbReference type="OMA" id="NQRIYEP"/>
<keyword evidence="3" id="KW-0378">Hydrolase</keyword>
<dbReference type="OrthoDB" id="5600252at2759"/>
<dbReference type="Gene3D" id="1.20.120.1080">
    <property type="match status" value="1"/>
</dbReference>
<organism evidence="6 7">
    <name type="scientific">Dothistroma septosporum (strain NZE10 / CBS 128990)</name>
    <name type="common">Red band needle blight fungus</name>
    <name type="synonym">Mycosphaerella pini</name>
    <dbReference type="NCBI Taxonomy" id="675120"/>
    <lineage>
        <taxon>Eukaryota</taxon>
        <taxon>Fungi</taxon>
        <taxon>Dikarya</taxon>
        <taxon>Ascomycota</taxon>
        <taxon>Pezizomycotina</taxon>
        <taxon>Dothideomycetes</taxon>
        <taxon>Dothideomycetidae</taxon>
        <taxon>Mycosphaerellales</taxon>
        <taxon>Mycosphaerellaceae</taxon>
        <taxon>Dothistroma</taxon>
    </lineage>
</organism>
<dbReference type="InterPro" id="IPR002464">
    <property type="entry name" value="DNA/RNA_helicase_DEAH_CS"/>
</dbReference>
<dbReference type="STRING" id="675120.N1PJC9"/>
<dbReference type="PANTHER" id="PTHR18934:SF145">
    <property type="entry name" value="ATP-DEPENDENT RNA HELICASE DHX57-RELATED"/>
    <property type="match status" value="1"/>
</dbReference>
<protein>
    <recommendedName>
        <fullName evidence="1">RNA helicase</fullName>
        <ecNumber evidence="1">3.6.4.13</ecNumber>
    </recommendedName>
</protein>
<dbReference type="InterPro" id="IPR011709">
    <property type="entry name" value="DEAD-box_helicase_OB_fold"/>
</dbReference>
<dbReference type="Pfam" id="PF21010">
    <property type="entry name" value="HA2_C"/>
    <property type="match status" value="1"/>
</dbReference>
<keyword evidence="2" id="KW-0547">Nucleotide-binding</keyword>
<accession>N1PJC9</accession>
<keyword evidence="7" id="KW-1185">Reference proteome</keyword>
<dbReference type="EC" id="3.6.4.13" evidence="1"/>
<dbReference type="GO" id="GO:0005524">
    <property type="term" value="F:ATP binding"/>
    <property type="evidence" value="ECO:0007669"/>
    <property type="project" value="UniProtKB-KW"/>
</dbReference>
<dbReference type="SMART" id="SM00847">
    <property type="entry name" value="HA2"/>
    <property type="match status" value="1"/>
</dbReference>
<evidence type="ECO:0000256" key="2">
    <source>
        <dbReference type="ARBA" id="ARBA00022741"/>
    </source>
</evidence>
<dbReference type="InterPro" id="IPR001650">
    <property type="entry name" value="Helicase_C-like"/>
</dbReference>
<dbReference type="GO" id="GO:0003723">
    <property type="term" value="F:RNA binding"/>
    <property type="evidence" value="ECO:0007669"/>
    <property type="project" value="TreeGrafter"/>
</dbReference>
<dbReference type="GO" id="GO:0003724">
    <property type="term" value="F:RNA helicase activity"/>
    <property type="evidence" value="ECO:0007669"/>
    <property type="project" value="UniProtKB-EC"/>
</dbReference>
<sequence length="727" mass="81147">MDVISHLVIDEVHERDINIDFLLILLKKAVKSRLAAGKTVPKVVLMSATLDPELFANYLAEDQSKCPILSVPGRTFPVQESYLDEILYGLRQHDEHELEELIIMDQSITSDYLASERSFSGPVTNDILDDSPVIDWEGRRARAFDEDGNSMLREKEEALVPLPLISAVIAHIIQTTSDGAILVFLPGLQEITGTQNILTTRRPFGVDFSDTGKFKICLLHSAVPPAEQREVIDPPPPGRRKIILATNIAETSITVPDVKYVVDAGKLREKKYDQVTRITKLQCTWASNSNVRQRAGRAGRVQEGFYYGLYSKQRREQMTVSGLPEILRSDLQETCLSIKAQGFEEPVATFLSQAIEPPPAGAVEIAVENLQAIEALTAEQELTALGRVLSTLPVHPALAKMVLLGIVFRCLDPMLVLSAMSSERPLFVNPISSRAMAKDAQKKYARDDSDHLALYHAFTELKSVRSRAGEDAARRHAMNNFLHFGAFKGVTQTAKQIEEVLTEHRLLPKIGQRERSMTPHGGAQLNQNSSNTALVKGLLIAGLHPNLGVKRPGNKISRFRTPTEDGACIHPGSHNSKKTWPAGEDFLYTYSTLAKSVNGDQLFMRDTTLVTPLMVLLFGGKLQTTDWRRLAMENWCRFDVEATRKDYAIRLILEYRKALDRMLNSAFKSLSGIERGKSMADDAVVGQFANSVAKLLEYTPREQYQQAQVWIPSNWRKRQEPAPTSEP</sequence>
<reference evidence="7" key="1">
    <citation type="journal article" date="2012" name="PLoS Genet.">
        <title>The genomes of the fungal plant pathogens Cladosporium fulvum and Dothistroma septosporum reveal adaptation to different hosts and lifestyles but also signatures of common ancestry.</title>
        <authorList>
            <person name="de Wit P.J.G.M."/>
            <person name="van der Burgt A."/>
            <person name="Oekmen B."/>
            <person name="Stergiopoulos I."/>
            <person name="Abd-Elsalam K.A."/>
            <person name="Aerts A.L."/>
            <person name="Bahkali A.H."/>
            <person name="Beenen H.G."/>
            <person name="Chettri P."/>
            <person name="Cox M.P."/>
            <person name="Datema E."/>
            <person name="de Vries R.P."/>
            <person name="Dhillon B."/>
            <person name="Ganley A.R."/>
            <person name="Griffiths S.A."/>
            <person name="Guo Y."/>
            <person name="Hamelin R.C."/>
            <person name="Henrissat B."/>
            <person name="Kabir M.S."/>
            <person name="Jashni M.K."/>
            <person name="Kema G."/>
            <person name="Klaubauf S."/>
            <person name="Lapidus A."/>
            <person name="Levasseur A."/>
            <person name="Lindquist E."/>
            <person name="Mehrabi R."/>
            <person name="Ohm R.A."/>
            <person name="Owen T.J."/>
            <person name="Salamov A."/>
            <person name="Schwelm A."/>
            <person name="Schijlen E."/>
            <person name="Sun H."/>
            <person name="van den Burg H.A."/>
            <person name="van Ham R.C.H.J."/>
            <person name="Zhang S."/>
            <person name="Goodwin S.B."/>
            <person name="Grigoriev I.V."/>
            <person name="Collemare J."/>
            <person name="Bradshaw R.E."/>
        </authorList>
    </citation>
    <scope>NUCLEOTIDE SEQUENCE [LARGE SCALE GENOMIC DNA]</scope>
    <source>
        <strain evidence="7">NZE10 / CBS 128990</strain>
    </source>
</reference>
<evidence type="ECO:0000256" key="1">
    <source>
        <dbReference type="ARBA" id="ARBA00012552"/>
    </source>
</evidence>
<dbReference type="eggNOG" id="KOG0920">
    <property type="taxonomic scope" value="Eukaryota"/>
</dbReference>
<proteinExistence type="predicted"/>
<keyword evidence="4" id="KW-0067">ATP-binding</keyword>
<evidence type="ECO:0000313" key="6">
    <source>
        <dbReference type="EMBL" id="EME41441.1"/>
    </source>
</evidence>
<dbReference type="Gene3D" id="3.40.50.300">
    <property type="entry name" value="P-loop containing nucleotide triphosphate hydrolases"/>
    <property type="match status" value="2"/>
</dbReference>
<dbReference type="AlphaFoldDB" id="N1PJC9"/>
<dbReference type="HOGENOM" id="CLU_001832_1_4_1"/>
<dbReference type="CDD" id="cd18791">
    <property type="entry name" value="SF2_C_RHA"/>
    <property type="match status" value="1"/>
</dbReference>
<dbReference type="SMART" id="SM00490">
    <property type="entry name" value="HELICc"/>
    <property type="match status" value="1"/>
</dbReference>
<evidence type="ECO:0000256" key="4">
    <source>
        <dbReference type="ARBA" id="ARBA00022840"/>
    </source>
</evidence>